<dbReference type="InterPro" id="IPR017871">
    <property type="entry name" value="ABC_transporter-like_CS"/>
</dbReference>
<dbReference type="SUPFAM" id="SSF90123">
    <property type="entry name" value="ABC transporter transmembrane region"/>
    <property type="match status" value="1"/>
</dbReference>
<dbReference type="PANTHER" id="PTHR11384:SF55">
    <property type="entry name" value="ATP-BINDING CASSETTE TRANSPORTER"/>
    <property type="match status" value="1"/>
</dbReference>
<keyword evidence="12" id="KW-1185">Reference proteome</keyword>
<dbReference type="PROSITE" id="PS50929">
    <property type="entry name" value="ABC_TM1F"/>
    <property type="match status" value="1"/>
</dbReference>
<evidence type="ECO:0000256" key="3">
    <source>
        <dbReference type="ARBA" id="ARBA00022692"/>
    </source>
</evidence>
<evidence type="ECO:0000313" key="11">
    <source>
        <dbReference type="EMBL" id="KAG5181237.1"/>
    </source>
</evidence>
<feature type="domain" description="ABC transporter" evidence="9">
    <location>
        <begin position="185"/>
        <end position="404"/>
    </location>
</feature>
<evidence type="ECO:0000256" key="4">
    <source>
        <dbReference type="ARBA" id="ARBA00022741"/>
    </source>
</evidence>
<dbReference type="InterPro" id="IPR003593">
    <property type="entry name" value="AAA+_ATPase"/>
</dbReference>
<sequence>MAISPRLTIFVVGYSLLGTVLTLGVFGNRLKHLTFESAKKEANFRFGLVRVREHAEEIAFYDGGPREAAQTRELLREVLSITEDTIKATAQLDVFQQSFSWMTVVLPYLVVAHRYFSGEVEYGVISQTAMAFRVIQGGLSVLVREVQTLSTIAAKTERLHSLLAALQVLSVTHPQRVPRDDGVCLRVTALSLRTPDGGGLICDSLSFALRRGESLLIYGPSGCGKSSLLRSIAGLWSYGSGAIERPAPRDALFLPQKPYMPLGDLRTQLLYPNEAGGAGGQGDAAIMHALETVRLGHIAARSGGLGAVRDWTDELSVGEQQRLAFARLLAQPPAVAFLDEATSALGGPDEARLYEAASNVESIVSIGHRTSLFAFHSHVLLCTEPGQWSLLTMAEFLKTTQQQK</sequence>
<proteinExistence type="inferred from homology"/>
<evidence type="ECO:0000256" key="7">
    <source>
        <dbReference type="ARBA" id="ARBA00023136"/>
    </source>
</evidence>
<dbReference type="EMBL" id="JAFCMP010000334">
    <property type="protein sequence ID" value="KAG5181237.1"/>
    <property type="molecule type" value="Genomic_DNA"/>
</dbReference>
<dbReference type="Gene3D" id="1.20.1560.10">
    <property type="entry name" value="ABC transporter type 1, transmembrane domain"/>
    <property type="match status" value="1"/>
</dbReference>
<keyword evidence="6 8" id="KW-1133">Transmembrane helix</keyword>
<dbReference type="InterPro" id="IPR027417">
    <property type="entry name" value="P-loop_NTPase"/>
</dbReference>
<dbReference type="GO" id="GO:0140359">
    <property type="term" value="F:ABC-type transporter activity"/>
    <property type="evidence" value="ECO:0007669"/>
    <property type="project" value="InterPro"/>
</dbReference>
<protein>
    <submittedName>
        <fullName evidence="11">ATP-binding cassette transporter, subfamily D, member 8, SmABCD8</fullName>
    </submittedName>
</protein>
<dbReference type="CDD" id="cd03223">
    <property type="entry name" value="ABCD_peroxisomal_ALDP"/>
    <property type="match status" value="1"/>
</dbReference>
<dbReference type="InterPro" id="IPR050835">
    <property type="entry name" value="ABC_transporter_sub-D"/>
</dbReference>
<evidence type="ECO:0000256" key="6">
    <source>
        <dbReference type="ARBA" id="ARBA00022989"/>
    </source>
</evidence>
<dbReference type="SMART" id="SM00382">
    <property type="entry name" value="AAA"/>
    <property type="match status" value="1"/>
</dbReference>
<feature type="domain" description="ABC transmembrane type-1" evidence="10">
    <location>
        <begin position="1"/>
        <end position="151"/>
    </location>
</feature>
<dbReference type="GO" id="GO:0016020">
    <property type="term" value="C:membrane"/>
    <property type="evidence" value="ECO:0007669"/>
    <property type="project" value="InterPro"/>
</dbReference>
<evidence type="ECO:0000256" key="2">
    <source>
        <dbReference type="ARBA" id="ARBA00022448"/>
    </source>
</evidence>
<name>A0A835YW91_9STRA</name>
<keyword evidence="5 11" id="KW-0067">ATP-binding</keyword>
<evidence type="ECO:0000313" key="12">
    <source>
        <dbReference type="Proteomes" id="UP000664859"/>
    </source>
</evidence>
<dbReference type="GO" id="GO:0016887">
    <property type="term" value="F:ATP hydrolysis activity"/>
    <property type="evidence" value="ECO:0007669"/>
    <property type="project" value="InterPro"/>
</dbReference>
<comment type="caution">
    <text evidence="11">The sequence shown here is derived from an EMBL/GenBank/DDBJ whole genome shotgun (WGS) entry which is preliminary data.</text>
</comment>
<dbReference type="PROSITE" id="PS50893">
    <property type="entry name" value="ABC_TRANSPORTER_2"/>
    <property type="match status" value="1"/>
</dbReference>
<keyword evidence="2" id="KW-0813">Transport</keyword>
<dbReference type="Pfam" id="PF00005">
    <property type="entry name" value="ABC_tran"/>
    <property type="match status" value="1"/>
</dbReference>
<evidence type="ECO:0000256" key="1">
    <source>
        <dbReference type="ARBA" id="ARBA00008575"/>
    </source>
</evidence>
<dbReference type="SUPFAM" id="SSF52540">
    <property type="entry name" value="P-loop containing nucleoside triphosphate hydrolases"/>
    <property type="match status" value="1"/>
</dbReference>
<dbReference type="Proteomes" id="UP000664859">
    <property type="component" value="Unassembled WGS sequence"/>
</dbReference>
<evidence type="ECO:0000259" key="10">
    <source>
        <dbReference type="PROSITE" id="PS50929"/>
    </source>
</evidence>
<dbReference type="InterPro" id="IPR011527">
    <property type="entry name" value="ABC1_TM_dom"/>
</dbReference>
<dbReference type="AlphaFoldDB" id="A0A835YW91"/>
<evidence type="ECO:0000256" key="8">
    <source>
        <dbReference type="SAM" id="Phobius"/>
    </source>
</evidence>
<comment type="similarity">
    <text evidence="1">Belongs to the ABC transporter superfamily. ABCD family. Peroxisomal fatty acyl CoA transporter (TC 3.A.1.203) subfamily.</text>
</comment>
<evidence type="ECO:0000256" key="5">
    <source>
        <dbReference type="ARBA" id="ARBA00022840"/>
    </source>
</evidence>
<organism evidence="11 12">
    <name type="scientific">Tribonema minus</name>
    <dbReference type="NCBI Taxonomy" id="303371"/>
    <lineage>
        <taxon>Eukaryota</taxon>
        <taxon>Sar</taxon>
        <taxon>Stramenopiles</taxon>
        <taxon>Ochrophyta</taxon>
        <taxon>PX clade</taxon>
        <taxon>Xanthophyceae</taxon>
        <taxon>Tribonematales</taxon>
        <taxon>Tribonemataceae</taxon>
        <taxon>Tribonema</taxon>
    </lineage>
</organism>
<keyword evidence="3 8" id="KW-0812">Transmembrane</keyword>
<dbReference type="InterPro" id="IPR036640">
    <property type="entry name" value="ABC1_TM_sf"/>
</dbReference>
<dbReference type="GO" id="GO:0005524">
    <property type="term" value="F:ATP binding"/>
    <property type="evidence" value="ECO:0007669"/>
    <property type="project" value="UniProtKB-KW"/>
</dbReference>
<dbReference type="Gene3D" id="3.40.50.300">
    <property type="entry name" value="P-loop containing nucleotide triphosphate hydrolases"/>
    <property type="match status" value="1"/>
</dbReference>
<dbReference type="PANTHER" id="PTHR11384">
    <property type="entry name" value="ATP-BINDING CASSETTE, SUB-FAMILY D MEMBER"/>
    <property type="match status" value="1"/>
</dbReference>
<gene>
    <name evidence="11" type="ORF">JKP88DRAFT_269021</name>
</gene>
<keyword evidence="7 8" id="KW-0472">Membrane</keyword>
<feature type="transmembrane region" description="Helical" evidence="8">
    <location>
        <begin position="7"/>
        <end position="27"/>
    </location>
</feature>
<dbReference type="InterPro" id="IPR003439">
    <property type="entry name" value="ABC_transporter-like_ATP-bd"/>
</dbReference>
<dbReference type="PROSITE" id="PS00211">
    <property type="entry name" value="ABC_TRANSPORTER_1"/>
    <property type="match status" value="1"/>
</dbReference>
<dbReference type="OrthoDB" id="422637at2759"/>
<dbReference type="Pfam" id="PF06472">
    <property type="entry name" value="ABC_membrane_2"/>
    <property type="match status" value="1"/>
</dbReference>
<reference evidence="11" key="1">
    <citation type="submission" date="2021-02" db="EMBL/GenBank/DDBJ databases">
        <title>First Annotated Genome of the Yellow-green Alga Tribonema minus.</title>
        <authorList>
            <person name="Mahan K.M."/>
        </authorList>
    </citation>
    <scope>NUCLEOTIDE SEQUENCE</scope>
    <source>
        <strain evidence="11">UTEX B ZZ1240</strain>
    </source>
</reference>
<accession>A0A835YW91</accession>
<evidence type="ECO:0000259" key="9">
    <source>
        <dbReference type="PROSITE" id="PS50893"/>
    </source>
</evidence>
<keyword evidence="4" id="KW-0547">Nucleotide-binding</keyword>